<dbReference type="eggNOG" id="COG1762">
    <property type="taxonomic scope" value="Bacteria"/>
</dbReference>
<dbReference type="AlphaFoldDB" id="G0EQW7"/>
<feature type="domain" description="PTS EIIA type-2" evidence="1">
    <location>
        <begin position="9"/>
        <end position="153"/>
    </location>
</feature>
<dbReference type="EMBL" id="CP002874">
    <property type="protein sequence ID" value="AEM23413.1"/>
    <property type="molecule type" value="Genomic_DNA"/>
</dbReference>
<dbReference type="PATRIC" id="fig|1045858.4.peg.2818"/>
<dbReference type="GO" id="GO:0030295">
    <property type="term" value="F:protein kinase activator activity"/>
    <property type="evidence" value="ECO:0007669"/>
    <property type="project" value="TreeGrafter"/>
</dbReference>
<keyword evidence="3" id="KW-1185">Reference proteome</keyword>
<keyword evidence="2" id="KW-0808">Transferase</keyword>
<dbReference type="InterPro" id="IPR051541">
    <property type="entry name" value="PTS_SugarTrans_NitroReg"/>
</dbReference>
<evidence type="ECO:0000313" key="2">
    <source>
        <dbReference type="EMBL" id="AEM23413.1"/>
    </source>
</evidence>
<dbReference type="RefSeq" id="WP_014489197.1">
    <property type="nucleotide sequence ID" value="NC_017243.1"/>
</dbReference>
<accession>G0EQW7</accession>
<gene>
    <name evidence="2" type="primary">ptsN3</name>
    <name evidence="2" type="ordered locus">Bint_2819</name>
</gene>
<protein>
    <submittedName>
        <fullName evidence="2">Putative Phosphotransferase system mannitol/fructose-specific IIA domain protein</fullName>
    </submittedName>
</protein>
<dbReference type="SUPFAM" id="SSF55804">
    <property type="entry name" value="Phoshotransferase/anion transport protein"/>
    <property type="match status" value="1"/>
</dbReference>
<dbReference type="InterPro" id="IPR002178">
    <property type="entry name" value="PTS_EIIA_type-2_dom"/>
</dbReference>
<dbReference type="PANTHER" id="PTHR47738:SF1">
    <property type="entry name" value="NITROGEN REGULATORY PROTEIN"/>
    <property type="match status" value="1"/>
</dbReference>
<dbReference type="KEGG" id="bip:Bint_2819"/>
<reference evidence="2 3" key="1">
    <citation type="journal article" date="2011" name="BMC Genomics">
        <title>Complete genome sequence of Brachyspira intermedia reveals unique genomic features in Brachyspira species and phage-mediated horizontal gene transfer.</title>
        <authorList>
            <person name="Hafstrom T."/>
            <person name="Jansson D.S."/>
            <person name="Segerman B."/>
        </authorList>
    </citation>
    <scope>NUCLEOTIDE SEQUENCE [LARGE SCALE GENOMIC DNA]</scope>
    <source>
        <strain evidence="3">ATCC 51140 / PWS/A</strain>
    </source>
</reference>
<dbReference type="Proteomes" id="UP000008522">
    <property type="component" value="Chromosome"/>
</dbReference>
<dbReference type="PROSITE" id="PS51094">
    <property type="entry name" value="PTS_EIIA_TYPE_2"/>
    <property type="match status" value="1"/>
</dbReference>
<proteinExistence type="predicted"/>
<dbReference type="HOGENOM" id="CLU_072531_5_0_12"/>
<dbReference type="Pfam" id="PF00359">
    <property type="entry name" value="PTS_EIIA_2"/>
    <property type="match status" value="1"/>
</dbReference>
<organism evidence="2 3">
    <name type="scientific">Brachyspira intermedia (strain ATCC 51140 / PWS/A)</name>
    <name type="common">Serpulina intermedia</name>
    <dbReference type="NCBI Taxonomy" id="1045858"/>
    <lineage>
        <taxon>Bacteria</taxon>
        <taxon>Pseudomonadati</taxon>
        <taxon>Spirochaetota</taxon>
        <taxon>Spirochaetia</taxon>
        <taxon>Brachyspirales</taxon>
        <taxon>Brachyspiraceae</taxon>
        <taxon>Brachyspira</taxon>
    </lineage>
</organism>
<dbReference type="Gene3D" id="3.40.930.10">
    <property type="entry name" value="Mannitol-specific EII, Chain A"/>
    <property type="match status" value="1"/>
</dbReference>
<evidence type="ECO:0000313" key="3">
    <source>
        <dbReference type="Proteomes" id="UP000008522"/>
    </source>
</evidence>
<sequence>MISLNDVEKYINNSYVILDLKADNKEEAISEMLIYSEANGLRINIAQIIESMYKKEDIISSGLGYGVAFPHVRTNQVEDNDIIFAVSKKGLNYSALDKKPVHLLTMFLTNKNSNEKYLGLLSLFTKISRMSMYPVVLLESKTIEEFKEKLIDISREMLNAKQ</sequence>
<dbReference type="GO" id="GO:0016740">
    <property type="term" value="F:transferase activity"/>
    <property type="evidence" value="ECO:0007669"/>
    <property type="project" value="UniProtKB-KW"/>
</dbReference>
<dbReference type="InterPro" id="IPR016152">
    <property type="entry name" value="PTrfase/Anion_transptr"/>
</dbReference>
<dbReference type="GeneID" id="44971299"/>
<name>G0EQW7_BRAIP</name>
<dbReference type="OrthoDB" id="95460at2"/>
<evidence type="ECO:0000259" key="1">
    <source>
        <dbReference type="PROSITE" id="PS51094"/>
    </source>
</evidence>
<dbReference type="PANTHER" id="PTHR47738">
    <property type="entry name" value="PTS SYSTEM FRUCTOSE-LIKE EIIA COMPONENT-RELATED"/>
    <property type="match status" value="1"/>
</dbReference>